<feature type="signal peptide" evidence="2">
    <location>
        <begin position="1"/>
        <end position="18"/>
    </location>
</feature>
<feature type="coiled-coil region" evidence="1">
    <location>
        <begin position="21"/>
        <end position="76"/>
    </location>
</feature>
<dbReference type="InterPro" id="IPR036737">
    <property type="entry name" value="OmpA-like_sf"/>
</dbReference>
<dbReference type="EMBL" id="JAAWWL010000002">
    <property type="protein sequence ID" value="NKI32438.1"/>
    <property type="molecule type" value="Genomic_DNA"/>
</dbReference>
<reference evidence="3 4" key="1">
    <citation type="submission" date="2020-04" db="EMBL/GenBank/DDBJ databases">
        <authorList>
            <person name="Yoon J."/>
        </authorList>
    </citation>
    <scope>NUCLEOTIDE SEQUENCE [LARGE SCALE GENOMIC DNA]</scope>
    <source>
        <strain evidence="3 4">DJ-13</strain>
    </source>
</reference>
<name>A0ABX1GR78_9FLAO</name>
<accession>A0ABX1GR78</accession>
<evidence type="ECO:0000313" key="3">
    <source>
        <dbReference type="EMBL" id="NKI32438.1"/>
    </source>
</evidence>
<gene>
    <name evidence="3" type="ORF">HCU67_10820</name>
</gene>
<dbReference type="RefSeq" id="WP_168552638.1">
    <property type="nucleotide sequence ID" value="NZ_JAAWWL010000002.1"/>
</dbReference>
<evidence type="ECO:0000256" key="1">
    <source>
        <dbReference type="SAM" id="Coils"/>
    </source>
</evidence>
<evidence type="ECO:0000313" key="4">
    <source>
        <dbReference type="Proteomes" id="UP000718451"/>
    </source>
</evidence>
<dbReference type="Proteomes" id="UP000718451">
    <property type="component" value="Unassembled WGS sequence"/>
</dbReference>
<evidence type="ECO:0008006" key="5">
    <source>
        <dbReference type="Google" id="ProtNLM"/>
    </source>
</evidence>
<proteinExistence type="predicted"/>
<organism evidence="3 4">
    <name type="scientific">Croceivirga thetidis</name>
    <dbReference type="NCBI Taxonomy" id="2721623"/>
    <lineage>
        <taxon>Bacteria</taxon>
        <taxon>Pseudomonadati</taxon>
        <taxon>Bacteroidota</taxon>
        <taxon>Flavobacteriia</taxon>
        <taxon>Flavobacteriales</taxon>
        <taxon>Flavobacteriaceae</taxon>
        <taxon>Croceivirga</taxon>
    </lineage>
</organism>
<protein>
    <recommendedName>
        <fullName evidence="5">OmpA-like domain-containing protein</fullName>
    </recommendedName>
</protein>
<evidence type="ECO:0000256" key="2">
    <source>
        <dbReference type="SAM" id="SignalP"/>
    </source>
</evidence>
<keyword evidence="1" id="KW-0175">Coiled coil</keyword>
<dbReference type="SUPFAM" id="SSF103088">
    <property type="entry name" value="OmpA-like"/>
    <property type="match status" value="1"/>
</dbReference>
<keyword evidence="4" id="KW-1185">Reference proteome</keyword>
<keyword evidence="2" id="KW-0732">Signal</keyword>
<sequence length="253" mass="27702">MKKILLLFSILFTLTVSAQKKSELIAQVARLQKELDSTKSVVAKAEREASSSKTFAEEKERQLKDLQAANTALLQNLNNFAEVSKRNTTNATRALETLDKKEAQINTITDVFAKNDSLAVQVVGKAKGTLGDGPQLGIGERSIGISYPVTSFFTDYKAKQLTAEGQATAERLAAFFANYPNYNIVVEGLSNTGDFDLTGAQANIIAFAINKAGVEISRISSAGRDGGFKDGFLFRMEPQFDQFYSMVKDQFKN</sequence>
<feature type="chain" id="PRO_5046285147" description="OmpA-like domain-containing protein" evidence="2">
    <location>
        <begin position="19"/>
        <end position="253"/>
    </location>
</feature>
<comment type="caution">
    <text evidence="3">The sequence shown here is derived from an EMBL/GenBank/DDBJ whole genome shotgun (WGS) entry which is preliminary data.</text>
</comment>